<gene>
    <name evidence="3" type="ORF">Tco_0924881</name>
</gene>
<protein>
    <submittedName>
        <fullName evidence="3">Uncharacterized protein</fullName>
    </submittedName>
</protein>
<evidence type="ECO:0000313" key="4">
    <source>
        <dbReference type="Proteomes" id="UP001151760"/>
    </source>
</evidence>
<keyword evidence="1" id="KW-0175">Coiled coil</keyword>
<feature type="region of interest" description="Disordered" evidence="2">
    <location>
        <begin position="381"/>
        <end position="403"/>
    </location>
</feature>
<feature type="coiled-coil region" evidence="1">
    <location>
        <begin position="212"/>
        <end position="239"/>
    </location>
</feature>
<proteinExistence type="predicted"/>
<dbReference type="EMBL" id="BQNB010014965">
    <property type="protein sequence ID" value="GJT34462.1"/>
    <property type="molecule type" value="Genomic_DNA"/>
</dbReference>
<comment type="caution">
    <text evidence="3">The sequence shown here is derived from an EMBL/GenBank/DDBJ whole genome shotgun (WGS) entry which is preliminary data.</text>
</comment>
<dbReference type="Proteomes" id="UP001151760">
    <property type="component" value="Unassembled WGS sequence"/>
</dbReference>
<organism evidence="3 4">
    <name type="scientific">Tanacetum coccineum</name>
    <dbReference type="NCBI Taxonomy" id="301880"/>
    <lineage>
        <taxon>Eukaryota</taxon>
        <taxon>Viridiplantae</taxon>
        <taxon>Streptophyta</taxon>
        <taxon>Embryophyta</taxon>
        <taxon>Tracheophyta</taxon>
        <taxon>Spermatophyta</taxon>
        <taxon>Magnoliopsida</taxon>
        <taxon>eudicotyledons</taxon>
        <taxon>Gunneridae</taxon>
        <taxon>Pentapetalae</taxon>
        <taxon>asterids</taxon>
        <taxon>campanulids</taxon>
        <taxon>Asterales</taxon>
        <taxon>Asteraceae</taxon>
        <taxon>Asteroideae</taxon>
        <taxon>Anthemideae</taxon>
        <taxon>Anthemidinae</taxon>
        <taxon>Tanacetum</taxon>
    </lineage>
</organism>
<keyword evidence="4" id="KW-1185">Reference proteome</keyword>
<accession>A0ABQ5D6M3</accession>
<feature type="compositionally biased region" description="Low complexity" evidence="2">
    <location>
        <begin position="382"/>
        <end position="397"/>
    </location>
</feature>
<sequence>MSETVSPIPPRGVCRAVRFEAGFDVEDFSSWKDRFLVCLDGLKPYLVKILENGPFVAMLALSTSTNPLTKPQKQWSSKDRRLANHDKRLKHIVISCLPNNVMKSVIKCTTAKDSDLDVEEGTRSRSKFLADLNVEFHDRALLANQKRFYKWFGRDEGVTKVKAFMAIAEDDPSVGKGDTRLDYTHVDYHYVEDQRKNLLSKFNSLNQELSSFHQIKLENESLKDEINDLKKVIEKWTSSKVTLDQLLTKQVLGNIVHALGGRGKKKDTISSKEVLFSKATEFHLRISLRSPLTLSLNHYKCDKATRAKEFGVSNLETSAVSEEIKKVPTKRSAIKVPKKKAQTVSPSAPDPIPVKKVDSSTEQLLLTLMVEVKGLKEQIKIPSDTSPSVSQSGSSKSAKGKQKTWFRPCKHCGFRNYLSKDCYMKPK</sequence>
<reference evidence="3" key="1">
    <citation type="journal article" date="2022" name="Int. J. Mol. Sci.">
        <title>Draft Genome of Tanacetum Coccineum: Genomic Comparison of Closely Related Tanacetum-Family Plants.</title>
        <authorList>
            <person name="Yamashiro T."/>
            <person name="Shiraishi A."/>
            <person name="Nakayama K."/>
            <person name="Satake H."/>
        </authorList>
    </citation>
    <scope>NUCLEOTIDE SEQUENCE</scope>
</reference>
<evidence type="ECO:0000256" key="1">
    <source>
        <dbReference type="SAM" id="Coils"/>
    </source>
</evidence>
<name>A0ABQ5D6M3_9ASTR</name>
<evidence type="ECO:0000313" key="3">
    <source>
        <dbReference type="EMBL" id="GJT34462.1"/>
    </source>
</evidence>
<evidence type="ECO:0000256" key="2">
    <source>
        <dbReference type="SAM" id="MobiDB-lite"/>
    </source>
</evidence>
<reference evidence="3" key="2">
    <citation type="submission" date="2022-01" db="EMBL/GenBank/DDBJ databases">
        <authorList>
            <person name="Yamashiro T."/>
            <person name="Shiraishi A."/>
            <person name="Satake H."/>
            <person name="Nakayama K."/>
        </authorList>
    </citation>
    <scope>NUCLEOTIDE SEQUENCE</scope>
</reference>